<dbReference type="AlphaFoldDB" id="X1FKW3"/>
<evidence type="ECO:0000256" key="1">
    <source>
        <dbReference type="SAM" id="MobiDB-lite"/>
    </source>
</evidence>
<dbReference type="EMBL" id="BARU01010271">
    <property type="protein sequence ID" value="GAH46326.1"/>
    <property type="molecule type" value="Genomic_DNA"/>
</dbReference>
<feature type="region of interest" description="Disordered" evidence="1">
    <location>
        <begin position="134"/>
        <end position="153"/>
    </location>
</feature>
<feature type="non-terminal residue" evidence="2">
    <location>
        <position position="1"/>
    </location>
</feature>
<comment type="caution">
    <text evidence="2">The sequence shown here is derived from an EMBL/GenBank/DDBJ whole genome shotgun (WGS) entry which is preliminary data.</text>
</comment>
<protein>
    <submittedName>
        <fullName evidence="2">Uncharacterized protein</fullName>
    </submittedName>
</protein>
<evidence type="ECO:0000313" key="2">
    <source>
        <dbReference type="EMBL" id="GAH46326.1"/>
    </source>
</evidence>
<gene>
    <name evidence="2" type="ORF">S03H2_19632</name>
</gene>
<accession>X1FKW3</accession>
<reference evidence="2" key="1">
    <citation type="journal article" date="2014" name="Front. Microbiol.">
        <title>High frequency of phylogenetically diverse reductive dehalogenase-homologous genes in deep subseafloor sedimentary metagenomes.</title>
        <authorList>
            <person name="Kawai M."/>
            <person name="Futagami T."/>
            <person name="Toyoda A."/>
            <person name="Takaki Y."/>
            <person name="Nishi S."/>
            <person name="Hori S."/>
            <person name="Arai W."/>
            <person name="Tsubouchi T."/>
            <person name="Morono Y."/>
            <person name="Uchiyama I."/>
            <person name="Ito T."/>
            <person name="Fujiyama A."/>
            <person name="Inagaki F."/>
            <person name="Takami H."/>
        </authorList>
    </citation>
    <scope>NUCLEOTIDE SEQUENCE</scope>
    <source>
        <strain evidence="2">Expedition CK06-06</strain>
    </source>
</reference>
<organism evidence="2">
    <name type="scientific">marine sediment metagenome</name>
    <dbReference type="NCBI Taxonomy" id="412755"/>
    <lineage>
        <taxon>unclassified sequences</taxon>
        <taxon>metagenomes</taxon>
        <taxon>ecological metagenomes</taxon>
    </lineage>
</organism>
<sequence length="153" mass="17470">GQNVFGRPMQARWVSPQEPLPIQVVAQGHPTMYMFDPVRLAPDMYRDIYSGESEQLDVAVRFDNDDECYGWCDDNYNSKPLWRNPDWKLNPERYLVEVTIVFSGGRCNGLFRLINDVSVDAFRLEKAQSSDYEKVGLKKPKSRGASDAKGQSS</sequence>
<name>X1FKW3_9ZZZZ</name>
<proteinExistence type="predicted"/>